<comment type="caution">
    <text evidence="2">The sequence shown here is derived from an EMBL/GenBank/DDBJ whole genome shotgun (WGS) entry which is preliminary data.</text>
</comment>
<evidence type="ECO:0000256" key="1">
    <source>
        <dbReference type="SAM" id="MobiDB-lite"/>
    </source>
</evidence>
<evidence type="ECO:0000313" key="2">
    <source>
        <dbReference type="EMBL" id="KAK8740429.1"/>
    </source>
</evidence>
<feature type="compositionally biased region" description="Low complexity" evidence="1">
    <location>
        <begin position="110"/>
        <end position="124"/>
    </location>
</feature>
<reference evidence="2 3" key="1">
    <citation type="journal article" date="2024" name="BMC Genomics">
        <title>Genome assembly of redclaw crayfish (Cherax quadricarinatus) provides insights into its immune adaptation and hypoxia tolerance.</title>
        <authorList>
            <person name="Liu Z."/>
            <person name="Zheng J."/>
            <person name="Li H."/>
            <person name="Fang K."/>
            <person name="Wang S."/>
            <person name="He J."/>
            <person name="Zhou D."/>
            <person name="Weng S."/>
            <person name="Chi M."/>
            <person name="Gu Z."/>
            <person name="He J."/>
            <person name="Li F."/>
            <person name="Wang M."/>
        </authorList>
    </citation>
    <scope>NUCLEOTIDE SEQUENCE [LARGE SCALE GENOMIC DNA]</scope>
    <source>
        <strain evidence="2">ZL_2023a</strain>
    </source>
</reference>
<accession>A0AAW0XR30</accession>
<proteinExistence type="predicted"/>
<dbReference type="Proteomes" id="UP001445076">
    <property type="component" value="Unassembled WGS sequence"/>
</dbReference>
<gene>
    <name evidence="2" type="ORF">OTU49_002904</name>
</gene>
<sequence length="124" mass="13610">MPPSDQPFNPKDFLAPTARQETPRETFNGFPENFAHNLPTQEFMGDFANAEAARQDSAGFIVGKPASFPGFHSIGGFGPMDALEKGNAAGSFMEDISFPSVDIPDINEKQPQFSPQQFQKQLFP</sequence>
<evidence type="ECO:0000313" key="3">
    <source>
        <dbReference type="Proteomes" id="UP001445076"/>
    </source>
</evidence>
<feature type="region of interest" description="Disordered" evidence="1">
    <location>
        <begin position="101"/>
        <end position="124"/>
    </location>
</feature>
<organism evidence="2 3">
    <name type="scientific">Cherax quadricarinatus</name>
    <name type="common">Australian red claw crayfish</name>
    <dbReference type="NCBI Taxonomy" id="27406"/>
    <lineage>
        <taxon>Eukaryota</taxon>
        <taxon>Metazoa</taxon>
        <taxon>Ecdysozoa</taxon>
        <taxon>Arthropoda</taxon>
        <taxon>Crustacea</taxon>
        <taxon>Multicrustacea</taxon>
        <taxon>Malacostraca</taxon>
        <taxon>Eumalacostraca</taxon>
        <taxon>Eucarida</taxon>
        <taxon>Decapoda</taxon>
        <taxon>Pleocyemata</taxon>
        <taxon>Astacidea</taxon>
        <taxon>Parastacoidea</taxon>
        <taxon>Parastacidae</taxon>
        <taxon>Cherax</taxon>
    </lineage>
</organism>
<protein>
    <submittedName>
        <fullName evidence="2">Uncharacterized protein</fullName>
    </submittedName>
</protein>
<dbReference type="EMBL" id="JARKIK010000033">
    <property type="protein sequence ID" value="KAK8740429.1"/>
    <property type="molecule type" value="Genomic_DNA"/>
</dbReference>
<dbReference type="AlphaFoldDB" id="A0AAW0XR30"/>
<keyword evidence="3" id="KW-1185">Reference proteome</keyword>
<name>A0AAW0XR30_CHEQU</name>
<feature type="region of interest" description="Disordered" evidence="1">
    <location>
        <begin position="1"/>
        <end position="27"/>
    </location>
</feature>